<name>A0A7S4E3X4_9STRA</name>
<reference evidence="3" key="2">
    <citation type="submission" date="2021-11" db="EMBL/GenBank/DDBJ databases">
        <authorList>
            <consortium name="Genoscope - CEA"/>
            <person name="William W."/>
        </authorList>
    </citation>
    <scope>NUCLEOTIDE SEQUENCE</scope>
</reference>
<accession>A0A7S4E3X4</accession>
<dbReference type="Proteomes" id="UP000789595">
    <property type="component" value="Unassembled WGS sequence"/>
</dbReference>
<reference evidence="2" key="1">
    <citation type="submission" date="2021-01" db="EMBL/GenBank/DDBJ databases">
        <authorList>
            <person name="Corre E."/>
            <person name="Pelletier E."/>
            <person name="Niang G."/>
            <person name="Scheremetjew M."/>
            <person name="Finn R."/>
            <person name="Kale V."/>
            <person name="Holt S."/>
            <person name="Cochrane G."/>
            <person name="Meng A."/>
            <person name="Brown T."/>
            <person name="Cohen L."/>
        </authorList>
    </citation>
    <scope>NUCLEOTIDE SEQUENCE</scope>
    <source>
        <strain evidence="2">CCMP1756</strain>
    </source>
</reference>
<evidence type="ECO:0000313" key="4">
    <source>
        <dbReference type="Proteomes" id="UP000789595"/>
    </source>
</evidence>
<protein>
    <submittedName>
        <fullName evidence="2">Uncharacterized protein</fullName>
    </submittedName>
</protein>
<sequence>MPDTPSTRGRATVRTPVSGGSDDTWSPERTPDVRPTTGASVTFGEPSGDQWGDYDTFSPESRPMTGVSRPTTGKSRPWTGGSEMTRMSSRAMTPHTPGHLSRKDSGWTARTTGTAHTTATHTSDYSAWGMYSEGFAESEPPESWRDKVLEAWRVPPLWSTQMRSDTHKHLEDCTLLRVNAQTARDGPYRHRISIEEADDVWAPHLYLYVFPEHPEGSVAKGIARRYVLDRAEEPHRSRLRWERDAKPQTRDTEPSWCAPRGEFKSFFALPEPQPGLSEFHIDWTSAPDRYMVSTEYRPAAAWLRCFRFFAYKATKFHLLERVWPHGSELTTSYRLVAGHECPVNAHWRCLFAFFAFDSCVPNANQYTIQQSVDGYDRLRVGMTASIRPGEWDPNDLKFYAYDVPVPGTAKFSVQYRVRDGTNMECEQNRLSIDHAVGPWVEKFVFYGYPAPTIELEAPKDEELYEASA</sequence>
<gene>
    <name evidence="2" type="ORF">PCAL00307_LOCUS3395</name>
    <name evidence="3" type="ORF">PECAL_3P20590</name>
</gene>
<dbReference type="EMBL" id="CAKKNE010000003">
    <property type="protein sequence ID" value="CAH0372084.1"/>
    <property type="molecule type" value="Genomic_DNA"/>
</dbReference>
<evidence type="ECO:0000313" key="3">
    <source>
        <dbReference type="EMBL" id="CAH0372084.1"/>
    </source>
</evidence>
<keyword evidence="4" id="KW-1185">Reference proteome</keyword>
<dbReference type="AlphaFoldDB" id="A0A7S4E3X4"/>
<dbReference type="OrthoDB" id="185923at2759"/>
<feature type="region of interest" description="Disordered" evidence="1">
    <location>
        <begin position="1"/>
        <end position="120"/>
    </location>
</feature>
<evidence type="ECO:0000256" key="1">
    <source>
        <dbReference type="SAM" id="MobiDB-lite"/>
    </source>
</evidence>
<organism evidence="2">
    <name type="scientific">Pelagomonas calceolata</name>
    <dbReference type="NCBI Taxonomy" id="35677"/>
    <lineage>
        <taxon>Eukaryota</taxon>
        <taxon>Sar</taxon>
        <taxon>Stramenopiles</taxon>
        <taxon>Ochrophyta</taxon>
        <taxon>Pelagophyceae</taxon>
        <taxon>Pelagomonadales</taxon>
        <taxon>Pelagomonadaceae</taxon>
        <taxon>Pelagomonas</taxon>
    </lineage>
</organism>
<proteinExistence type="predicted"/>
<feature type="compositionally biased region" description="Low complexity" evidence="1">
    <location>
        <begin position="108"/>
        <end position="120"/>
    </location>
</feature>
<evidence type="ECO:0000313" key="2">
    <source>
        <dbReference type="EMBL" id="CAE0687961.1"/>
    </source>
</evidence>
<dbReference type="EMBL" id="HBIW01004156">
    <property type="protein sequence ID" value="CAE0687961.1"/>
    <property type="molecule type" value="Transcribed_RNA"/>
</dbReference>